<protein>
    <submittedName>
        <fullName evidence="5">SGS-domain-containing protein</fullName>
    </submittedName>
</protein>
<sequence>MSATELFNEANSAFIDEEYEQALELYTKAIESDCTKPEYFLKRCITYQKVKKYKESINDADMAIKISQGNQKIVSKAYLRKGISEFENELFVEAKNDFEVANTLIPNDSILKKWRQKIAEKEAQNPALFKKEESNIKTNTEQQQSTSTEPQPQQQQQLPQRVRHEWFQNENYVTISVFIKKVKPETVSIDLEDRALSLTIKLPTGSDFCFDLDPLAHEIIPGESKYSVLSTKIEIKLKKKVTGIKWSVLEGEDDTNLAQVTTLNDANKPSYPSSSKKKYDWDSLEKSIEDEKPEGDAALNNLFQQIYRDASDETKRAMMKSYIESNGTCLSTNWDEVKNGKVECKPPEGMIAKSYNE</sequence>
<dbReference type="Gene3D" id="2.60.40.790">
    <property type="match status" value="1"/>
</dbReference>
<dbReference type="PROSITE" id="PS51203">
    <property type="entry name" value="CS"/>
    <property type="match status" value="1"/>
</dbReference>
<dbReference type="Pfam" id="PF05002">
    <property type="entry name" value="SGS"/>
    <property type="match status" value="1"/>
</dbReference>
<evidence type="ECO:0000256" key="2">
    <source>
        <dbReference type="SAM" id="MobiDB-lite"/>
    </source>
</evidence>
<gene>
    <name evidence="5" type="ORF">LY90DRAFT_455537</name>
</gene>
<feature type="domain" description="CS" evidence="4">
    <location>
        <begin position="159"/>
        <end position="250"/>
    </location>
</feature>
<dbReference type="SUPFAM" id="SSF48452">
    <property type="entry name" value="TPR-like"/>
    <property type="match status" value="1"/>
</dbReference>
<evidence type="ECO:0000313" key="5">
    <source>
        <dbReference type="EMBL" id="ORY55179.1"/>
    </source>
</evidence>
<dbReference type="Pfam" id="PF04969">
    <property type="entry name" value="CS"/>
    <property type="match status" value="1"/>
</dbReference>
<dbReference type="OrthoDB" id="1898560at2759"/>
<dbReference type="GO" id="GO:0005737">
    <property type="term" value="C:cytoplasm"/>
    <property type="evidence" value="ECO:0007669"/>
    <property type="project" value="UniProtKB-ARBA"/>
</dbReference>
<name>A0A1Y2D7C1_9FUNG</name>
<evidence type="ECO:0000259" key="4">
    <source>
        <dbReference type="PROSITE" id="PS51203"/>
    </source>
</evidence>
<comment type="caution">
    <text evidence="5">The sequence shown here is derived from an EMBL/GenBank/DDBJ whole genome shotgun (WGS) entry which is preliminary data.</text>
</comment>
<dbReference type="InterPro" id="IPR007699">
    <property type="entry name" value="SGS_dom"/>
</dbReference>
<evidence type="ECO:0000256" key="1">
    <source>
        <dbReference type="ARBA" id="ARBA00008509"/>
    </source>
</evidence>
<comment type="similarity">
    <text evidence="1">Belongs to the SGT1 family.</text>
</comment>
<dbReference type="InterPro" id="IPR007052">
    <property type="entry name" value="CS_dom"/>
</dbReference>
<feature type="compositionally biased region" description="Low complexity" evidence="2">
    <location>
        <begin position="140"/>
        <end position="160"/>
    </location>
</feature>
<evidence type="ECO:0000313" key="6">
    <source>
        <dbReference type="Proteomes" id="UP000193920"/>
    </source>
</evidence>
<dbReference type="CDD" id="cd06466">
    <property type="entry name" value="p23_CS_SGT1_like"/>
    <property type="match status" value="1"/>
</dbReference>
<feature type="domain" description="SGS" evidence="3">
    <location>
        <begin position="270"/>
        <end position="357"/>
    </location>
</feature>
<evidence type="ECO:0000259" key="3">
    <source>
        <dbReference type="PROSITE" id="PS51048"/>
    </source>
</evidence>
<dbReference type="SMART" id="SM00028">
    <property type="entry name" value="TPR"/>
    <property type="match status" value="3"/>
</dbReference>
<feature type="region of interest" description="Disordered" evidence="2">
    <location>
        <begin position="129"/>
        <end position="160"/>
    </location>
</feature>
<dbReference type="PROSITE" id="PS51048">
    <property type="entry name" value="SGS"/>
    <property type="match status" value="1"/>
</dbReference>
<dbReference type="EMBL" id="MCOG01000079">
    <property type="protein sequence ID" value="ORY55179.1"/>
    <property type="molecule type" value="Genomic_DNA"/>
</dbReference>
<dbReference type="Proteomes" id="UP000193920">
    <property type="component" value="Unassembled WGS sequence"/>
</dbReference>
<dbReference type="InterPro" id="IPR019734">
    <property type="entry name" value="TPR_rpt"/>
</dbReference>
<keyword evidence="6" id="KW-1185">Reference proteome</keyword>
<dbReference type="PANTHER" id="PTHR45862">
    <property type="entry name" value="PROTEIN SGT1 HOMOLOG"/>
    <property type="match status" value="1"/>
</dbReference>
<organism evidence="5 6">
    <name type="scientific">Neocallimastix californiae</name>
    <dbReference type="NCBI Taxonomy" id="1754190"/>
    <lineage>
        <taxon>Eukaryota</taxon>
        <taxon>Fungi</taxon>
        <taxon>Fungi incertae sedis</taxon>
        <taxon>Chytridiomycota</taxon>
        <taxon>Chytridiomycota incertae sedis</taxon>
        <taxon>Neocallimastigomycetes</taxon>
        <taxon>Neocallimastigales</taxon>
        <taxon>Neocallimastigaceae</taxon>
        <taxon>Neocallimastix</taxon>
    </lineage>
</organism>
<proteinExistence type="inferred from homology"/>
<dbReference type="FunFam" id="2.60.40.790:FF:000012">
    <property type="entry name" value="SGT1 homolog, MIS12 kinetochore complex assembly cochaperone"/>
    <property type="match status" value="1"/>
</dbReference>
<dbReference type="STRING" id="1754190.A0A1Y2D7C1"/>
<dbReference type="GO" id="GO:0051087">
    <property type="term" value="F:protein-folding chaperone binding"/>
    <property type="evidence" value="ECO:0007669"/>
    <property type="project" value="InterPro"/>
</dbReference>
<dbReference type="Gene3D" id="1.25.40.10">
    <property type="entry name" value="Tetratricopeptide repeat domain"/>
    <property type="match status" value="1"/>
</dbReference>
<dbReference type="AlphaFoldDB" id="A0A1Y2D7C1"/>
<reference evidence="5 6" key="1">
    <citation type="submission" date="2016-08" db="EMBL/GenBank/DDBJ databases">
        <title>A Parts List for Fungal Cellulosomes Revealed by Comparative Genomics.</title>
        <authorList>
            <consortium name="DOE Joint Genome Institute"/>
            <person name="Haitjema C.H."/>
            <person name="Gilmore S.P."/>
            <person name="Henske J.K."/>
            <person name="Solomon K.V."/>
            <person name="De Groot R."/>
            <person name="Kuo A."/>
            <person name="Mondo S.J."/>
            <person name="Salamov A.A."/>
            <person name="Labutti K."/>
            <person name="Zhao Z."/>
            <person name="Chiniquy J."/>
            <person name="Barry K."/>
            <person name="Brewer H.M."/>
            <person name="Purvine S.O."/>
            <person name="Wright A.T."/>
            <person name="Boxma B."/>
            <person name="Van Alen T."/>
            <person name="Hackstein J.H."/>
            <person name="Baker S.E."/>
            <person name="Grigoriev I.V."/>
            <person name="O'Malley M.A."/>
        </authorList>
    </citation>
    <scope>NUCLEOTIDE SEQUENCE [LARGE SCALE GENOMIC DNA]</scope>
    <source>
        <strain evidence="5 6">G1</strain>
    </source>
</reference>
<accession>A0A1Y2D7C1</accession>
<dbReference type="InterPro" id="IPR008978">
    <property type="entry name" value="HSP20-like_chaperone"/>
</dbReference>
<dbReference type="InterPro" id="IPR011990">
    <property type="entry name" value="TPR-like_helical_dom_sf"/>
</dbReference>
<dbReference type="SUPFAM" id="SSF49764">
    <property type="entry name" value="HSP20-like chaperones"/>
    <property type="match status" value="1"/>
</dbReference>
<dbReference type="InterPro" id="IPR044563">
    <property type="entry name" value="Sgt1-like"/>
</dbReference>